<accession>A0A428YAW8</accession>
<name>A0A428YAW8_KIBAR</name>
<dbReference type="Proteomes" id="UP000287547">
    <property type="component" value="Unassembled WGS sequence"/>
</dbReference>
<dbReference type="AlphaFoldDB" id="A0A428YAW8"/>
<protein>
    <submittedName>
        <fullName evidence="1">Uncharacterized protein</fullName>
    </submittedName>
</protein>
<evidence type="ECO:0000313" key="1">
    <source>
        <dbReference type="EMBL" id="RSM64640.1"/>
    </source>
</evidence>
<reference evidence="1 2" key="1">
    <citation type="submission" date="2018-05" db="EMBL/GenBank/DDBJ databases">
        <title>Evolution of GPA BGCs.</title>
        <authorList>
            <person name="Waglechner N."/>
            <person name="Wright G.D."/>
        </authorList>
    </citation>
    <scope>NUCLEOTIDE SEQUENCE [LARGE SCALE GENOMIC DNA]</scope>
    <source>
        <strain evidence="1 2">A82846</strain>
    </source>
</reference>
<gene>
    <name evidence="1" type="ORF">DMH04_50895</name>
</gene>
<proteinExistence type="predicted"/>
<comment type="caution">
    <text evidence="1">The sequence shown here is derived from an EMBL/GenBank/DDBJ whole genome shotgun (WGS) entry which is preliminary data.</text>
</comment>
<dbReference type="EMBL" id="QHKI01000094">
    <property type="protein sequence ID" value="RSM64640.1"/>
    <property type="molecule type" value="Genomic_DNA"/>
</dbReference>
<sequence>MGLTGIAVSAVVMTALELDAMQPRPEPTVELAEAEALFNRAVHLAENKRFGDFCREVAEYPPSCERDVDWNASIGWRPGPKPPRIVGVKYGDEGFPPVMLNLIGERDDGTTYTAGFGVRKTYDGRVVSSFPVYWSGVNYVDAPEVCTEQPCPPRAVPS</sequence>
<organism evidence="1 2">
    <name type="scientific">Kibdelosporangium aridum</name>
    <dbReference type="NCBI Taxonomy" id="2030"/>
    <lineage>
        <taxon>Bacteria</taxon>
        <taxon>Bacillati</taxon>
        <taxon>Actinomycetota</taxon>
        <taxon>Actinomycetes</taxon>
        <taxon>Pseudonocardiales</taxon>
        <taxon>Pseudonocardiaceae</taxon>
        <taxon>Kibdelosporangium</taxon>
    </lineage>
</organism>
<evidence type="ECO:0000313" key="2">
    <source>
        <dbReference type="Proteomes" id="UP000287547"/>
    </source>
</evidence>